<comment type="caution">
    <text evidence="2">The sequence shown here is derived from an EMBL/GenBank/DDBJ whole genome shotgun (WGS) entry which is preliminary data.</text>
</comment>
<organism evidence="2 3">
    <name type="scientific">Symbiodinium microadriaticum</name>
    <name type="common">Dinoflagellate</name>
    <name type="synonym">Zooxanthella microadriatica</name>
    <dbReference type="NCBI Taxonomy" id="2951"/>
    <lineage>
        <taxon>Eukaryota</taxon>
        <taxon>Sar</taxon>
        <taxon>Alveolata</taxon>
        <taxon>Dinophyceae</taxon>
        <taxon>Suessiales</taxon>
        <taxon>Symbiodiniaceae</taxon>
        <taxon>Symbiodinium</taxon>
    </lineage>
</organism>
<evidence type="ECO:0000256" key="1">
    <source>
        <dbReference type="SAM" id="MobiDB-lite"/>
    </source>
</evidence>
<feature type="compositionally biased region" description="Basic and acidic residues" evidence="1">
    <location>
        <begin position="29"/>
        <end position="43"/>
    </location>
</feature>
<feature type="region of interest" description="Disordered" evidence="1">
    <location>
        <begin position="19"/>
        <end position="74"/>
    </location>
</feature>
<dbReference type="AlphaFoldDB" id="A0A1Q9EGR5"/>
<gene>
    <name evidence="2" type="ORF">AK812_SmicGene10072</name>
</gene>
<evidence type="ECO:0000313" key="2">
    <source>
        <dbReference type="EMBL" id="OLQ06620.1"/>
    </source>
</evidence>
<feature type="compositionally biased region" description="Polar residues" evidence="1">
    <location>
        <begin position="44"/>
        <end position="53"/>
    </location>
</feature>
<dbReference type="EMBL" id="LSRX01000156">
    <property type="protein sequence ID" value="OLQ06620.1"/>
    <property type="molecule type" value="Genomic_DNA"/>
</dbReference>
<proteinExistence type="predicted"/>
<dbReference type="Proteomes" id="UP000186817">
    <property type="component" value="Unassembled WGS sequence"/>
</dbReference>
<evidence type="ECO:0000313" key="3">
    <source>
        <dbReference type="Proteomes" id="UP000186817"/>
    </source>
</evidence>
<keyword evidence="3" id="KW-1185">Reference proteome</keyword>
<protein>
    <submittedName>
        <fullName evidence="2">Uncharacterized protein</fullName>
    </submittedName>
</protein>
<dbReference type="OrthoDB" id="10270268at2759"/>
<reference evidence="2 3" key="1">
    <citation type="submission" date="2016-02" db="EMBL/GenBank/DDBJ databases">
        <title>Genome analysis of coral dinoflagellate symbionts highlights evolutionary adaptations to a symbiotic lifestyle.</title>
        <authorList>
            <person name="Aranda M."/>
            <person name="Li Y."/>
            <person name="Liew Y.J."/>
            <person name="Baumgarten S."/>
            <person name="Simakov O."/>
            <person name="Wilson M."/>
            <person name="Piel J."/>
            <person name="Ashoor H."/>
            <person name="Bougouffa S."/>
            <person name="Bajic V.B."/>
            <person name="Ryu T."/>
            <person name="Ravasi T."/>
            <person name="Bayer T."/>
            <person name="Micklem G."/>
            <person name="Kim H."/>
            <person name="Bhak J."/>
            <person name="Lajeunesse T.C."/>
            <person name="Voolstra C.R."/>
        </authorList>
    </citation>
    <scope>NUCLEOTIDE SEQUENCE [LARGE SCALE GENOMIC DNA]</scope>
    <source>
        <strain evidence="2 3">CCMP2467</strain>
    </source>
</reference>
<accession>A0A1Q9EGR5</accession>
<name>A0A1Q9EGR5_SYMMI</name>
<sequence>MWVKVNGWVWLPDNAEIIQQQDKSSSSKRVWEDWSQRGWKSDNRTTTQEGDSATSHEEAEDDYPAQQKNKHQKMDYAEAAHLAWLDGKAKEFENKLAELTGRRGRNPNAKVMPALDYESQQFFRPSGMGMLWEGRPWINFYAGSPRPTARLKGKAARTIKGGILTWMVSDKCA</sequence>